<organism evidence="1 2">
    <name type="scientific">Candidatus Giovannonibacteria bacterium GW2011_GWA2_44_13b</name>
    <dbReference type="NCBI Taxonomy" id="1618647"/>
    <lineage>
        <taxon>Bacteria</taxon>
        <taxon>Candidatus Giovannoniibacteriota</taxon>
    </lineage>
</organism>
<evidence type="ECO:0000313" key="2">
    <source>
        <dbReference type="Proteomes" id="UP000034736"/>
    </source>
</evidence>
<dbReference type="AlphaFoldDB" id="A0A0G1H4K9"/>
<comment type="caution">
    <text evidence="1">The sequence shown here is derived from an EMBL/GenBank/DDBJ whole genome shotgun (WGS) entry which is preliminary data.</text>
</comment>
<name>A0A0G1H4K9_9BACT</name>
<proteinExistence type="predicted"/>
<protein>
    <submittedName>
        <fullName evidence="1">Uncharacterized protein</fullName>
    </submittedName>
</protein>
<dbReference type="EMBL" id="LCHU01000005">
    <property type="protein sequence ID" value="KKT41695.1"/>
    <property type="molecule type" value="Genomic_DNA"/>
</dbReference>
<sequence length="101" mass="11399">MLAFKVLRSDLTSLGLRAARHNRIQYRVGKWAVPGESIAENGESGGLYVTPTRGDANELKRYFEKKYGLAARIFSCNIGRILKRTSCRIKTDKVKLVQEIV</sequence>
<gene>
    <name evidence="1" type="ORF">UW30_C0005G0009</name>
</gene>
<dbReference type="Proteomes" id="UP000034736">
    <property type="component" value="Unassembled WGS sequence"/>
</dbReference>
<accession>A0A0G1H4K9</accession>
<evidence type="ECO:0000313" key="1">
    <source>
        <dbReference type="EMBL" id="KKT41695.1"/>
    </source>
</evidence>
<reference evidence="1 2" key="1">
    <citation type="journal article" date="2015" name="Nature">
        <title>rRNA introns, odd ribosomes, and small enigmatic genomes across a large radiation of phyla.</title>
        <authorList>
            <person name="Brown C.T."/>
            <person name="Hug L.A."/>
            <person name="Thomas B.C."/>
            <person name="Sharon I."/>
            <person name="Castelle C.J."/>
            <person name="Singh A."/>
            <person name="Wilkins M.J."/>
            <person name="Williams K.H."/>
            <person name="Banfield J.F."/>
        </authorList>
    </citation>
    <scope>NUCLEOTIDE SEQUENCE [LARGE SCALE GENOMIC DNA]</scope>
</reference>